<feature type="transmembrane region" description="Helical" evidence="1">
    <location>
        <begin position="141"/>
        <end position="166"/>
    </location>
</feature>
<reference evidence="2" key="2">
    <citation type="submission" date="2023-12" db="EMBL/GenBank/DDBJ databases">
        <authorList>
            <person name="Sun Q."/>
            <person name="Inoue M."/>
        </authorList>
    </citation>
    <scope>NUCLEOTIDE SEQUENCE</scope>
    <source>
        <strain evidence="2">JCM 14265</strain>
    </source>
</reference>
<dbReference type="EMBL" id="JBEDNW010000002">
    <property type="protein sequence ID" value="MEZ3166531.1"/>
    <property type="molecule type" value="Genomic_DNA"/>
</dbReference>
<keyword evidence="1" id="KW-0472">Membrane</keyword>
<gene>
    <name evidence="3" type="ORF">ABNG02_04230</name>
    <name evidence="2" type="ORF">GCM10008994_28110</name>
</gene>
<sequence length="180" mass="18104">MSQSDRSDGSDADATGRRWGACAAAGLIAGAVMGVVLHGALGLMPTIGALIGVETVLAGWLVHLFNSTLFGGLFVAVFDRPFFADLREDVGGCVSLGVIHSALLGVITGGLLLPAAIAIAGATSLPVPTLPVPGLTAGFEFGVVIAVAHLTYGVVLGRAFAAFTLVEGAVGWLPIDPANR</sequence>
<evidence type="ECO:0000256" key="1">
    <source>
        <dbReference type="SAM" id="Phobius"/>
    </source>
</evidence>
<reference evidence="3 5" key="3">
    <citation type="submission" date="2024-06" db="EMBL/GenBank/DDBJ databases">
        <title>Halorubrum miltondacostae sp. nov., a potential PHA producer isolated from an inland solar saltern in Rio Maior, Portugal.</title>
        <authorList>
            <person name="Albuquerque L."/>
            <person name="Viver T."/>
            <person name="Barroso C."/>
            <person name="Claudino R."/>
            <person name="Galvan M."/>
            <person name="Simoes G."/>
            <person name="Lobo Da Cunha A."/>
            <person name="Egas C."/>
        </authorList>
    </citation>
    <scope>NUCLEOTIDE SEQUENCE [LARGE SCALE GENOMIC DNA]</scope>
    <source>
        <strain evidence="3 5">DSM 18646</strain>
    </source>
</reference>
<evidence type="ECO:0000313" key="4">
    <source>
        <dbReference type="Proteomes" id="UP001501425"/>
    </source>
</evidence>
<protein>
    <recommendedName>
        <fullName evidence="6">Membrane bound his kinase A</fullName>
    </recommendedName>
</protein>
<keyword evidence="5" id="KW-1185">Reference proteome</keyword>
<keyword evidence="1" id="KW-1133">Transmembrane helix</keyword>
<name>A0AAV3SWE6_9EURY</name>
<organism evidence="2 4">
    <name type="scientific">Halorubrum ejinorense</name>
    <dbReference type="NCBI Taxonomy" id="425309"/>
    <lineage>
        <taxon>Archaea</taxon>
        <taxon>Methanobacteriati</taxon>
        <taxon>Methanobacteriota</taxon>
        <taxon>Stenosarchaea group</taxon>
        <taxon>Halobacteria</taxon>
        <taxon>Halobacteriales</taxon>
        <taxon>Haloferacaceae</taxon>
        <taxon>Halorubrum</taxon>
    </lineage>
</organism>
<dbReference type="RefSeq" id="WP_343780214.1">
    <property type="nucleotide sequence ID" value="NZ_BAAADQ010000015.1"/>
</dbReference>
<dbReference type="Proteomes" id="UP001501425">
    <property type="component" value="Unassembled WGS sequence"/>
</dbReference>
<feature type="transmembrane region" description="Helical" evidence="1">
    <location>
        <begin position="21"/>
        <end position="51"/>
    </location>
</feature>
<evidence type="ECO:0000313" key="5">
    <source>
        <dbReference type="Proteomes" id="UP001567571"/>
    </source>
</evidence>
<dbReference type="Proteomes" id="UP001567571">
    <property type="component" value="Unassembled WGS sequence"/>
</dbReference>
<evidence type="ECO:0008006" key="6">
    <source>
        <dbReference type="Google" id="ProtNLM"/>
    </source>
</evidence>
<keyword evidence="1" id="KW-0812">Transmembrane</keyword>
<accession>A0AAV3SWE6</accession>
<dbReference type="EMBL" id="BAAADQ010000015">
    <property type="protein sequence ID" value="GAA0551551.1"/>
    <property type="molecule type" value="Genomic_DNA"/>
</dbReference>
<evidence type="ECO:0000313" key="3">
    <source>
        <dbReference type="EMBL" id="MEZ3166531.1"/>
    </source>
</evidence>
<reference evidence="2" key="1">
    <citation type="journal article" date="2014" name="Int. J. Syst. Evol. Microbiol.">
        <title>Complete genome sequence of Corynebacterium casei LMG S-19264T (=DSM 44701T), isolated from a smear-ripened cheese.</title>
        <authorList>
            <consortium name="US DOE Joint Genome Institute (JGI-PGF)"/>
            <person name="Walter F."/>
            <person name="Albersmeier A."/>
            <person name="Kalinowski J."/>
            <person name="Ruckert C."/>
        </authorList>
    </citation>
    <scope>NUCLEOTIDE SEQUENCE</scope>
    <source>
        <strain evidence="2">JCM 14265</strain>
    </source>
</reference>
<feature type="transmembrane region" description="Helical" evidence="1">
    <location>
        <begin position="57"/>
        <end position="78"/>
    </location>
</feature>
<comment type="caution">
    <text evidence="2">The sequence shown here is derived from an EMBL/GenBank/DDBJ whole genome shotgun (WGS) entry which is preliminary data.</text>
</comment>
<feature type="transmembrane region" description="Helical" evidence="1">
    <location>
        <begin position="90"/>
        <end position="121"/>
    </location>
</feature>
<evidence type="ECO:0000313" key="2">
    <source>
        <dbReference type="EMBL" id="GAA0551551.1"/>
    </source>
</evidence>
<proteinExistence type="predicted"/>
<dbReference type="AlphaFoldDB" id="A0AAV3SWE6"/>